<evidence type="ECO:0000313" key="2">
    <source>
        <dbReference type="RefSeq" id="XP_024941855.1"/>
    </source>
</evidence>
<gene>
    <name evidence="2" type="primary">LOC112494513</name>
</gene>
<dbReference type="GO" id="GO:0003676">
    <property type="term" value="F:nucleic acid binding"/>
    <property type="evidence" value="ECO:0007669"/>
    <property type="project" value="InterPro"/>
</dbReference>
<keyword evidence="1" id="KW-1185">Reference proteome</keyword>
<organism evidence="1 2">
    <name type="scientific">Cephus cinctus</name>
    <name type="common">Wheat stem sawfly</name>
    <dbReference type="NCBI Taxonomy" id="211228"/>
    <lineage>
        <taxon>Eukaryota</taxon>
        <taxon>Metazoa</taxon>
        <taxon>Ecdysozoa</taxon>
        <taxon>Arthropoda</taxon>
        <taxon>Hexapoda</taxon>
        <taxon>Insecta</taxon>
        <taxon>Pterygota</taxon>
        <taxon>Neoptera</taxon>
        <taxon>Endopterygota</taxon>
        <taxon>Hymenoptera</taxon>
        <taxon>Cephoidea</taxon>
        <taxon>Cephidae</taxon>
        <taxon>Cephus</taxon>
    </lineage>
</organism>
<dbReference type="AlphaFoldDB" id="A0AAJ7W285"/>
<sequence length="191" mass="21535">MTRPSTRAYSRYLEGVQSLTEPELINITMSQVQQIPTVPSIPDVPTPQIQPSTTSIYLPHSSLKDALEGVPTFDGSNISVHTFIQACKNAKELVSPAVISPLIRLLKNKLRGEARRMIIYEAVRQADKKTQHYMQLKKGIQTPSNTNKQNTSKEHKITPIRTSIECTFCKKLGHNAEDCFKRKRSEGFQNI</sequence>
<dbReference type="Proteomes" id="UP000694920">
    <property type="component" value="Unplaced"/>
</dbReference>
<accession>A0AAJ7W285</accession>
<proteinExistence type="predicted"/>
<name>A0AAJ7W285_CEPCN</name>
<dbReference type="InterPro" id="IPR036875">
    <property type="entry name" value="Znf_CCHC_sf"/>
</dbReference>
<dbReference type="SUPFAM" id="SSF57756">
    <property type="entry name" value="Retrovirus zinc finger-like domains"/>
    <property type="match status" value="1"/>
</dbReference>
<evidence type="ECO:0000313" key="1">
    <source>
        <dbReference type="Proteomes" id="UP000694920"/>
    </source>
</evidence>
<reference evidence="2" key="1">
    <citation type="submission" date="2025-08" db="UniProtKB">
        <authorList>
            <consortium name="RefSeq"/>
        </authorList>
    </citation>
    <scope>IDENTIFICATION</scope>
</reference>
<dbReference type="RefSeq" id="XP_024941855.1">
    <property type="nucleotide sequence ID" value="XM_025086087.1"/>
</dbReference>
<dbReference type="GeneID" id="112494513"/>
<dbReference type="GO" id="GO:0008270">
    <property type="term" value="F:zinc ion binding"/>
    <property type="evidence" value="ECO:0007669"/>
    <property type="project" value="InterPro"/>
</dbReference>
<protein>
    <submittedName>
        <fullName evidence="2">Uncharacterized protein LOC112494513</fullName>
    </submittedName>
</protein>
<dbReference type="KEGG" id="ccin:112494513"/>